<keyword evidence="7 9" id="KW-0234">DNA repair</keyword>
<dbReference type="GO" id="GO:0006281">
    <property type="term" value="P:DNA repair"/>
    <property type="evidence" value="ECO:0007669"/>
    <property type="project" value="UniProtKB-KW"/>
</dbReference>
<evidence type="ECO:0000259" key="11">
    <source>
        <dbReference type="Pfam" id="PF02463"/>
    </source>
</evidence>
<dbReference type="InterPro" id="IPR003395">
    <property type="entry name" value="RecF/RecN/SMC_N"/>
</dbReference>
<reference evidence="12 13" key="1">
    <citation type="journal article" date="2014" name="ISME J.">
        <title>Ecophysiology of Thioploca ingrica as revealed by the complete genome sequence supplemented with proteomic evidence.</title>
        <authorList>
            <person name="Kojima H."/>
            <person name="Ogura Y."/>
            <person name="Yamamoto N."/>
            <person name="Togashi T."/>
            <person name="Mori H."/>
            <person name="Watanabe T."/>
            <person name="Nemoto F."/>
            <person name="Kurokawa K."/>
            <person name="Hayashi T."/>
            <person name="Fukui M."/>
        </authorList>
    </citation>
    <scope>NUCLEOTIDE SEQUENCE [LARGE SCALE GENOMIC DNA]</scope>
</reference>
<protein>
    <recommendedName>
        <fullName evidence="3 9">DNA repair protein RecN</fullName>
    </recommendedName>
    <alternativeName>
        <fullName evidence="8 9">Recombination protein N</fullName>
    </alternativeName>
</protein>
<comment type="function">
    <text evidence="1 9">May be involved in recombinational repair of damaged DNA.</text>
</comment>
<dbReference type="PANTHER" id="PTHR11059:SF0">
    <property type="entry name" value="DNA REPAIR PROTEIN RECN"/>
    <property type="match status" value="1"/>
</dbReference>
<gene>
    <name evidence="12" type="ORF">THII_3016</name>
</gene>
<dbReference type="AlphaFoldDB" id="A0A090AGH0"/>
<dbReference type="InterPro" id="IPR004604">
    <property type="entry name" value="DNA_recomb/repair_RecN"/>
</dbReference>
<proteinExistence type="inferred from homology"/>
<keyword evidence="5 9" id="KW-0227">DNA damage</keyword>
<dbReference type="GO" id="GO:0005524">
    <property type="term" value="F:ATP binding"/>
    <property type="evidence" value="ECO:0007669"/>
    <property type="project" value="UniProtKB-KW"/>
</dbReference>
<dbReference type="FunFam" id="3.40.50.300:FF:000319">
    <property type="entry name" value="DNA repair protein RecN"/>
    <property type="match status" value="1"/>
</dbReference>
<dbReference type="FunFam" id="3.40.50.300:FF:000356">
    <property type="entry name" value="DNA repair protein RecN"/>
    <property type="match status" value="1"/>
</dbReference>
<dbReference type="GO" id="GO:0043590">
    <property type="term" value="C:bacterial nucleoid"/>
    <property type="evidence" value="ECO:0007669"/>
    <property type="project" value="TreeGrafter"/>
</dbReference>
<dbReference type="NCBIfam" id="TIGR00634">
    <property type="entry name" value="recN"/>
    <property type="match status" value="1"/>
</dbReference>
<evidence type="ECO:0000256" key="6">
    <source>
        <dbReference type="ARBA" id="ARBA00022840"/>
    </source>
</evidence>
<dbReference type="Pfam" id="PF02463">
    <property type="entry name" value="SMC_N"/>
    <property type="match status" value="1"/>
</dbReference>
<sequence>MIEELIPILLNSQSLPLRITDKTVLQSLYIENFTIVKQLDLHLESGLTIISGETGAGKSILIDALSLVLGERADTSVIREGCEMARVKALFKLLPTTRIWLQQHQLSNQEDTCLVCREISHNGRSRGYINLQPVSIQMLRQLGEQLVDIHGQHVHQSLLKPETQRRLLDELAADKTVLEQVKQAYQQWKSLTIALDHLGGKDREAKIAFLRYQLSEFGAFELTPQALERLAEEHRRLANAHKLLENTQRALSLLDNDETGSILANLSQASHIVEEVQPHDSQLKTIITLLDNALIQTQEAVSELRHYWHHLDTDPIRLQEIQQQLILLQDLARKHRVNLPELPAHFENLMKQLHELENYEEHASRLVTQIEAALQNYRLVTEALHQQRHQTAQLLAEQITQQLQQLGMPGGQLLIAVIADEEAPPSAIGTNIIEFLVTTNPGQAPKLLHKVVSGGELSRISLAIQVITAQSSGVPILVFDEVDVGIGGRVAEIVGQLLNRLGQQRQVLCITHLPQVACQGHHHLRVSKTIDQQTTHTFISRLDPEQRIEEVARMLGGVEITSQTLAHAQEMLQRSHQSSHPLYN</sequence>
<keyword evidence="10" id="KW-0175">Coiled coil</keyword>
<dbReference type="Gene3D" id="3.40.50.300">
    <property type="entry name" value="P-loop containing nucleotide triphosphate hydrolases"/>
    <property type="match status" value="2"/>
</dbReference>
<evidence type="ECO:0000256" key="10">
    <source>
        <dbReference type="SAM" id="Coils"/>
    </source>
</evidence>
<keyword evidence="6" id="KW-0067">ATP-binding</keyword>
<dbReference type="SUPFAM" id="SSF52540">
    <property type="entry name" value="P-loop containing nucleoside triphosphate hydrolases"/>
    <property type="match status" value="1"/>
</dbReference>
<evidence type="ECO:0000256" key="9">
    <source>
        <dbReference type="PIRNR" id="PIRNR003128"/>
    </source>
</evidence>
<evidence type="ECO:0000256" key="3">
    <source>
        <dbReference type="ARBA" id="ARBA00021315"/>
    </source>
</evidence>
<organism evidence="12 13">
    <name type="scientific">Thioploca ingrica</name>
    <dbReference type="NCBI Taxonomy" id="40754"/>
    <lineage>
        <taxon>Bacteria</taxon>
        <taxon>Pseudomonadati</taxon>
        <taxon>Pseudomonadota</taxon>
        <taxon>Gammaproteobacteria</taxon>
        <taxon>Thiotrichales</taxon>
        <taxon>Thiotrichaceae</taxon>
        <taxon>Thioploca</taxon>
    </lineage>
</organism>
<evidence type="ECO:0000313" key="13">
    <source>
        <dbReference type="Proteomes" id="UP000031623"/>
    </source>
</evidence>
<name>A0A090AGH0_9GAMM</name>
<dbReference type="HOGENOM" id="CLU_018297_3_1_6"/>
<keyword evidence="13" id="KW-1185">Reference proteome</keyword>
<dbReference type="NCBIfam" id="NF008121">
    <property type="entry name" value="PRK10869.1"/>
    <property type="match status" value="1"/>
</dbReference>
<dbReference type="GO" id="GO:0009432">
    <property type="term" value="P:SOS response"/>
    <property type="evidence" value="ECO:0007669"/>
    <property type="project" value="UniProtKB-ARBA"/>
</dbReference>
<comment type="similarity">
    <text evidence="2 9">Belongs to the RecN family.</text>
</comment>
<evidence type="ECO:0000256" key="5">
    <source>
        <dbReference type="ARBA" id="ARBA00022763"/>
    </source>
</evidence>
<dbReference type="InterPro" id="IPR027417">
    <property type="entry name" value="P-loop_NTPase"/>
</dbReference>
<dbReference type="EMBL" id="AP014633">
    <property type="protein sequence ID" value="BAP57313.1"/>
    <property type="molecule type" value="Genomic_DNA"/>
</dbReference>
<dbReference type="CDD" id="cd03241">
    <property type="entry name" value="ABC_RecN"/>
    <property type="match status" value="2"/>
</dbReference>
<dbReference type="KEGG" id="tig:THII_3016"/>
<keyword evidence="4" id="KW-0547">Nucleotide-binding</keyword>
<dbReference type="PANTHER" id="PTHR11059">
    <property type="entry name" value="DNA REPAIR PROTEIN RECN"/>
    <property type="match status" value="1"/>
</dbReference>
<dbReference type="GO" id="GO:0006310">
    <property type="term" value="P:DNA recombination"/>
    <property type="evidence" value="ECO:0007669"/>
    <property type="project" value="InterPro"/>
</dbReference>
<evidence type="ECO:0000313" key="12">
    <source>
        <dbReference type="EMBL" id="BAP57313.1"/>
    </source>
</evidence>
<dbReference type="STRING" id="40754.THII_3016"/>
<dbReference type="OrthoDB" id="9806954at2"/>
<evidence type="ECO:0000256" key="1">
    <source>
        <dbReference type="ARBA" id="ARBA00003618"/>
    </source>
</evidence>
<evidence type="ECO:0000256" key="8">
    <source>
        <dbReference type="ARBA" id="ARBA00033408"/>
    </source>
</evidence>
<evidence type="ECO:0000256" key="2">
    <source>
        <dbReference type="ARBA" id="ARBA00009441"/>
    </source>
</evidence>
<evidence type="ECO:0000256" key="7">
    <source>
        <dbReference type="ARBA" id="ARBA00023204"/>
    </source>
</evidence>
<dbReference type="PIRSF" id="PIRSF003128">
    <property type="entry name" value="RecN"/>
    <property type="match status" value="1"/>
</dbReference>
<dbReference type="Proteomes" id="UP000031623">
    <property type="component" value="Chromosome"/>
</dbReference>
<accession>A0A090AGH0</accession>
<feature type="coiled-coil region" evidence="10">
    <location>
        <begin position="227"/>
        <end position="257"/>
    </location>
</feature>
<feature type="domain" description="RecF/RecN/SMC N-terminal" evidence="11">
    <location>
        <begin position="25"/>
        <end position="530"/>
    </location>
</feature>
<evidence type="ECO:0000256" key="4">
    <source>
        <dbReference type="ARBA" id="ARBA00022741"/>
    </source>
</evidence>